<dbReference type="OrthoDB" id="400661at2"/>
<evidence type="ECO:0000313" key="2">
    <source>
        <dbReference type="EMBL" id="AHI53459.1"/>
    </source>
</evidence>
<keyword evidence="1" id="KW-1133">Transmembrane helix</keyword>
<feature type="transmembrane region" description="Helical" evidence="1">
    <location>
        <begin position="73"/>
        <end position="94"/>
    </location>
</feature>
<dbReference type="PATRIC" id="fig|1276257.3.peg.48"/>
<keyword evidence="1" id="KW-0472">Membrane</keyword>
<dbReference type="KEGG" id="ssab:SSABA_v1c00470"/>
<evidence type="ECO:0000313" key="3">
    <source>
        <dbReference type="Proteomes" id="UP000019265"/>
    </source>
</evidence>
<dbReference type="STRING" id="1276257.SSABA_v1c00470"/>
<name>W6AIC8_9MOLU</name>
<evidence type="ECO:0000256" key="1">
    <source>
        <dbReference type="SAM" id="Phobius"/>
    </source>
</evidence>
<feature type="transmembrane region" description="Helical" evidence="1">
    <location>
        <begin position="12"/>
        <end position="34"/>
    </location>
</feature>
<dbReference type="HOGENOM" id="CLU_158581_0_0_14"/>
<feature type="transmembrane region" description="Helical" evidence="1">
    <location>
        <begin position="100"/>
        <end position="119"/>
    </location>
</feature>
<feature type="transmembrane region" description="Helical" evidence="1">
    <location>
        <begin position="40"/>
        <end position="61"/>
    </location>
</feature>
<dbReference type="AlphaFoldDB" id="W6AIC8"/>
<keyword evidence="3" id="KW-1185">Reference proteome</keyword>
<gene>
    <name evidence="2" type="ORF">SSABA_v1c00470</name>
</gene>
<organism evidence="2 3">
    <name type="scientific">Spiroplasma sabaudiense Ar-1343</name>
    <dbReference type="NCBI Taxonomy" id="1276257"/>
    <lineage>
        <taxon>Bacteria</taxon>
        <taxon>Bacillati</taxon>
        <taxon>Mycoplasmatota</taxon>
        <taxon>Mollicutes</taxon>
        <taxon>Entomoplasmatales</taxon>
        <taxon>Spiroplasmataceae</taxon>
        <taxon>Spiroplasma</taxon>
    </lineage>
</organism>
<sequence>MQSWRNKMMTNYFLIIGLVVIFTISITIVSTLVILKIVSWNWITGVLLGTITSYTSFLLVSKSARLLIKTENHYFLYFMFLLRIGVYFITTVTVLLLNDLFAIEGFLIGLVNSIFYPFFKYKSV</sequence>
<dbReference type="NCBIfam" id="NF033688">
    <property type="entry name" value="MG406_fam"/>
    <property type="match status" value="1"/>
</dbReference>
<proteinExistence type="predicted"/>
<accession>W6AIC8</accession>
<keyword evidence="1" id="KW-0812">Transmembrane</keyword>
<dbReference type="Proteomes" id="UP000019265">
    <property type="component" value="Chromosome"/>
</dbReference>
<dbReference type="EMBL" id="CP006934">
    <property type="protein sequence ID" value="AHI53459.1"/>
    <property type="molecule type" value="Genomic_DNA"/>
</dbReference>
<protein>
    <submittedName>
        <fullName evidence="2">Uncharacterized protein</fullName>
    </submittedName>
</protein>
<reference evidence="2 3" key="1">
    <citation type="journal article" date="2014" name="Genome Biol. Evol.">
        <title>Molecular evolution of the substrate utilization strategies and putative virulence factors in mosquito-associated Spiroplasma species.</title>
        <authorList>
            <person name="Chang T.H."/>
            <person name="Lo W.S."/>
            <person name="Ku C."/>
            <person name="Chen L.L."/>
            <person name="Kuo C.H."/>
        </authorList>
    </citation>
    <scope>NUCLEOTIDE SEQUENCE [LARGE SCALE GENOMIC DNA]</scope>
    <source>
        <strain evidence="2">Ar-1343</strain>
    </source>
</reference>